<organism evidence="2 3">
    <name type="scientific">Klebsiella michiganensis</name>
    <dbReference type="NCBI Taxonomy" id="1134687"/>
    <lineage>
        <taxon>Bacteria</taxon>
        <taxon>Pseudomonadati</taxon>
        <taxon>Pseudomonadota</taxon>
        <taxon>Gammaproteobacteria</taxon>
        <taxon>Enterobacterales</taxon>
        <taxon>Enterobacteriaceae</taxon>
        <taxon>Klebsiella/Raoultella group</taxon>
        <taxon>Klebsiella</taxon>
    </lineage>
</organism>
<dbReference type="InterPro" id="IPR014054">
    <property type="entry name" value="Phage_regulatory_Rha"/>
</dbReference>
<evidence type="ECO:0000256" key="1">
    <source>
        <dbReference type="SAM" id="MobiDB-lite"/>
    </source>
</evidence>
<evidence type="ECO:0008006" key="4">
    <source>
        <dbReference type="Google" id="ProtNLM"/>
    </source>
</evidence>
<dbReference type="AlphaFoldDB" id="A0A2J5PX17"/>
<evidence type="ECO:0000313" key="3">
    <source>
        <dbReference type="Proteomes" id="UP000234667"/>
    </source>
</evidence>
<comment type="caution">
    <text evidence="2">The sequence shown here is derived from an EMBL/GenBank/DDBJ whole genome shotgun (WGS) entry which is preliminary data.</text>
</comment>
<gene>
    <name evidence="2" type="ORF">CWN49_11915</name>
</gene>
<name>A0A2J5PX17_9ENTR</name>
<accession>A0A2J5PX17</accession>
<evidence type="ECO:0000313" key="2">
    <source>
        <dbReference type="EMBL" id="PLO70522.1"/>
    </source>
</evidence>
<reference evidence="2 3" key="1">
    <citation type="submission" date="2017-11" db="EMBL/GenBank/DDBJ databases">
        <authorList>
            <person name="Han C.G."/>
        </authorList>
    </citation>
    <scope>NUCLEOTIDE SEQUENCE [LARGE SCALE GENOMIC DNA]</scope>
    <source>
        <strain evidence="2 3">A10</strain>
    </source>
</reference>
<proteinExistence type="predicted"/>
<sequence length="239" mass="26937">MKMNNMPAHGQGLTQPEASQTEILLQHKQESRIDSRVIAERAGIQHESLIATIKAHQERLRELGSLPRQSLKEFSDLKSGNPKNKGGRPEISYLLNETQLDYLLRIVRGRDPDRMNQFKLDVTKAFARRRAAEPIRREYLPGYHESRDSLKALGAQRHHYINLARAENRVAGLSDGERGTADEQQLGLLVVMQKIEQAAFDEAVRNGMSPGDAVREVARRMAAFASLITSSPVLEVRHD</sequence>
<reference evidence="2 3" key="2">
    <citation type="submission" date="2018-01" db="EMBL/GenBank/DDBJ databases">
        <title>Genomic study of Klebsiella pneumoniae.</title>
        <authorList>
            <person name="Yang Y."/>
            <person name="Bicalho R."/>
        </authorList>
    </citation>
    <scope>NUCLEOTIDE SEQUENCE [LARGE SCALE GENOMIC DNA]</scope>
    <source>
        <strain evidence="2 3">A10</strain>
    </source>
</reference>
<dbReference type="Proteomes" id="UP000234667">
    <property type="component" value="Unassembled WGS sequence"/>
</dbReference>
<dbReference type="Pfam" id="PF09669">
    <property type="entry name" value="Phage_pRha"/>
    <property type="match status" value="1"/>
</dbReference>
<dbReference type="EMBL" id="PIDR01000300">
    <property type="protein sequence ID" value="PLO70522.1"/>
    <property type="molecule type" value="Genomic_DNA"/>
</dbReference>
<feature type="region of interest" description="Disordered" evidence="1">
    <location>
        <begin position="71"/>
        <end position="90"/>
    </location>
</feature>
<protein>
    <recommendedName>
        <fullName evidence="4">Rha family transcriptional regulator</fullName>
    </recommendedName>
</protein>